<dbReference type="PANTHER" id="PTHR43023">
    <property type="entry name" value="PROTEIN TRIGALACTOSYLDIACYLGLYCEROL 3, CHLOROPLASTIC"/>
    <property type="match status" value="1"/>
</dbReference>
<dbReference type="PANTHER" id="PTHR43023:SF6">
    <property type="entry name" value="INTERMEMBRANE PHOSPHOLIPID TRANSPORT SYSTEM ATP-BINDING PROTEIN MLAF"/>
    <property type="match status" value="1"/>
</dbReference>
<accession>A0A1M5IGN1</accession>
<dbReference type="OrthoDB" id="9802264at2"/>
<dbReference type="Pfam" id="PF00005">
    <property type="entry name" value="ABC_tran"/>
    <property type="match status" value="1"/>
</dbReference>
<dbReference type="InterPro" id="IPR027417">
    <property type="entry name" value="P-loop_NTPase"/>
</dbReference>
<evidence type="ECO:0000256" key="2">
    <source>
        <dbReference type="ARBA" id="ARBA00022741"/>
    </source>
</evidence>
<reference evidence="5 6" key="1">
    <citation type="submission" date="2016-11" db="EMBL/GenBank/DDBJ databases">
        <authorList>
            <person name="Jaros S."/>
            <person name="Januszkiewicz K."/>
            <person name="Wedrychowicz H."/>
        </authorList>
    </citation>
    <scope>NUCLEOTIDE SEQUENCE [LARGE SCALE GENOMIC DNA]</scope>
    <source>
        <strain evidence="5 6">DSM 21986</strain>
    </source>
</reference>
<dbReference type="EMBL" id="FQUS01000023">
    <property type="protein sequence ID" value="SHG27376.1"/>
    <property type="molecule type" value="Genomic_DNA"/>
</dbReference>
<dbReference type="GO" id="GO:0005524">
    <property type="term" value="F:ATP binding"/>
    <property type="evidence" value="ECO:0007669"/>
    <property type="project" value="UniProtKB-KW"/>
</dbReference>
<dbReference type="SMART" id="SM00382">
    <property type="entry name" value="AAA"/>
    <property type="match status" value="1"/>
</dbReference>
<dbReference type="Gene3D" id="3.40.50.300">
    <property type="entry name" value="P-loop containing nucleotide triphosphate hydrolases"/>
    <property type="match status" value="1"/>
</dbReference>
<dbReference type="InterPro" id="IPR003439">
    <property type="entry name" value="ABC_transporter-like_ATP-bd"/>
</dbReference>
<keyword evidence="6" id="KW-1185">Reference proteome</keyword>
<keyword evidence="3 5" id="KW-0067">ATP-binding</keyword>
<name>A0A1M5IGN1_9BACT</name>
<evidence type="ECO:0000256" key="3">
    <source>
        <dbReference type="ARBA" id="ARBA00022840"/>
    </source>
</evidence>
<keyword evidence="2" id="KW-0547">Nucleotide-binding</keyword>
<dbReference type="InterPro" id="IPR017871">
    <property type="entry name" value="ABC_transporter-like_CS"/>
</dbReference>
<feature type="domain" description="ABC transporter" evidence="4">
    <location>
        <begin position="2"/>
        <end position="238"/>
    </location>
</feature>
<evidence type="ECO:0000313" key="6">
    <source>
        <dbReference type="Proteomes" id="UP000184041"/>
    </source>
</evidence>
<dbReference type="PROSITE" id="PS00211">
    <property type="entry name" value="ABC_TRANSPORTER_1"/>
    <property type="match status" value="1"/>
</dbReference>
<dbReference type="RefSeq" id="WP_073067411.1">
    <property type="nucleotide sequence ID" value="NZ_FQUS01000023.1"/>
</dbReference>
<evidence type="ECO:0000259" key="4">
    <source>
        <dbReference type="PROSITE" id="PS50893"/>
    </source>
</evidence>
<dbReference type="AlphaFoldDB" id="A0A1M5IGN1"/>
<proteinExistence type="predicted"/>
<sequence>MIEIRNLTKSFGSNLVWKDVSFNIEDGETVAIIGRSGCGKSVLVKHFNALMYPDSGEVIIDGNNVFELEYVDLRKMRQRFGVLFQGSALFDSLNTFENIAFPLRYFSDFDENEIKKKVEDALDMVNLTGTGDQSPAELSGGMRRRVALARATILQPDFLIYDEPTSGLDPQTSEEINQLIISMADNLNITSIVVTHDIHSVLKIADRIAYLEEQSLYWHGTVEELRKSEDRILMDFITASEYQIRS</sequence>
<evidence type="ECO:0000256" key="1">
    <source>
        <dbReference type="ARBA" id="ARBA00022448"/>
    </source>
</evidence>
<dbReference type="SUPFAM" id="SSF52540">
    <property type="entry name" value="P-loop containing nucleoside triphosphate hydrolases"/>
    <property type="match status" value="1"/>
</dbReference>
<organism evidence="5 6">
    <name type="scientific">Fodinibius roseus</name>
    <dbReference type="NCBI Taxonomy" id="1194090"/>
    <lineage>
        <taxon>Bacteria</taxon>
        <taxon>Pseudomonadati</taxon>
        <taxon>Balneolota</taxon>
        <taxon>Balneolia</taxon>
        <taxon>Balneolales</taxon>
        <taxon>Balneolaceae</taxon>
        <taxon>Fodinibius</taxon>
    </lineage>
</organism>
<dbReference type="Proteomes" id="UP000184041">
    <property type="component" value="Unassembled WGS sequence"/>
</dbReference>
<dbReference type="GO" id="GO:0016887">
    <property type="term" value="F:ATP hydrolysis activity"/>
    <property type="evidence" value="ECO:0007669"/>
    <property type="project" value="InterPro"/>
</dbReference>
<gene>
    <name evidence="5" type="ORF">SAMN05443144_12338</name>
</gene>
<dbReference type="InterPro" id="IPR003593">
    <property type="entry name" value="AAA+_ATPase"/>
</dbReference>
<protein>
    <submittedName>
        <fullName evidence="5">Phospholipid/cholesterol/gamma-HCH transport system ATP-binding protein</fullName>
    </submittedName>
</protein>
<dbReference type="PROSITE" id="PS50893">
    <property type="entry name" value="ABC_TRANSPORTER_2"/>
    <property type="match status" value="1"/>
</dbReference>
<dbReference type="STRING" id="1194090.SAMN05443144_12338"/>
<keyword evidence="1" id="KW-0813">Transport</keyword>
<evidence type="ECO:0000313" key="5">
    <source>
        <dbReference type="EMBL" id="SHG27376.1"/>
    </source>
</evidence>